<sequence length="71" mass="7656">MEVMTRRCVEGGLLLTTSLSFLTQVSPRQLWASGSPRYHDSLRLPREDADGLIVTLPRTAGSGLSEVVVGA</sequence>
<protein>
    <submittedName>
        <fullName evidence="1">Uncharacterized protein</fullName>
    </submittedName>
</protein>
<evidence type="ECO:0000313" key="2">
    <source>
        <dbReference type="Proteomes" id="UP000324222"/>
    </source>
</evidence>
<dbReference type="AlphaFoldDB" id="A0A5B7DXQ5"/>
<dbReference type="Proteomes" id="UP000324222">
    <property type="component" value="Unassembled WGS sequence"/>
</dbReference>
<proteinExistence type="predicted"/>
<name>A0A5B7DXQ5_PORTR</name>
<dbReference type="EMBL" id="VSRR010001604">
    <property type="protein sequence ID" value="MPC26481.1"/>
    <property type="molecule type" value="Genomic_DNA"/>
</dbReference>
<reference evidence="1 2" key="1">
    <citation type="submission" date="2019-05" db="EMBL/GenBank/DDBJ databases">
        <title>Another draft genome of Portunus trituberculatus and its Hox gene families provides insights of decapod evolution.</title>
        <authorList>
            <person name="Jeong J.-H."/>
            <person name="Song I."/>
            <person name="Kim S."/>
            <person name="Choi T."/>
            <person name="Kim D."/>
            <person name="Ryu S."/>
            <person name="Kim W."/>
        </authorList>
    </citation>
    <scope>NUCLEOTIDE SEQUENCE [LARGE SCALE GENOMIC DNA]</scope>
    <source>
        <tissue evidence="1">Muscle</tissue>
    </source>
</reference>
<organism evidence="1 2">
    <name type="scientific">Portunus trituberculatus</name>
    <name type="common">Swimming crab</name>
    <name type="synonym">Neptunus trituberculatus</name>
    <dbReference type="NCBI Taxonomy" id="210409"/>
    <lineage>
        <taxon>Eukaryota</taxon>
        <taxon>Metazoa</taxon>
        <taxon>Ecdysozoa</taxon>
        <taxon>Arthropoda</taxon>
        <taxon>Crustacea</taxon>
        <taxon>Multicrustacea</taxon>
        <taxon>Malacostraca</taxon>
        <taxon>Eumalacostraca</taxon>
        <taxon>Eucarida</taxon>
        <taxon>Decapoda</taxon>
        <taxon>Pleocyemata</taxon>
        <taxon>Brachyura</taxon>
        <taxon>Eubrachyura</taxon>
        <taxon>Portunoidea</taxon>
        <taxon>Portunidae</taxon>
        <taxon>Portuninae</taxon>
        <taxon>Portunus</taxon>
    </lineage>
</organism>
<keyword evidence="2" id="KW-1185">Reference proteome</keyword>
<accession>A0A5B7DXQ5</accession>
<evidence type="ECO:0000313" key="1">
    <source>
        <dbReference type="EMBL" id="MPC26481.1"/>
    </source>
</evidence>
<comment type="caution">
    <text evidence="1">The sequence shown here is derived from an EMBL/GenBank/DDBJ whole genome shotgun (WGS) entry which is preliminary data.</text>
</comment>
<gene>
    <name evidence="1" type="ORF">E2C01_019622</name>
</gene>